<sequence>MYVESETLELKRELTDDSLKTIVAFANTKGGTIIYGVNDDSSLVGTLPIDLVLPRLTNMIRDSIVPDITRFVSYNQKQIDSTIILEVRVSRGTQRPYALKHKGLSPRGVFVRQGSSTVMASMDTIRMMIIETDHRRYELEVSANQALTFLQATRLFAERRIPFEETHQKTLHIRDGEGRFTNLGLLLSDQCEHTTKVAIFQGTDFSIFRDRREFSGSLLTQLQEVGEYVQQYNRIRSEFPGLIRIDSYDYPPLALREALLNCYVHREYASSAATLLHVFDDRLEYITFGGLVSDVSLEDLKLGISLSRNEYLARVLHLLGIIEAYGTGFPRIFEQYAKSSCKPVIETSPNAFKVTLPNRNYLVEHVGESEGLYEAYQYIKSKGSIQRKDLQTFLGISQTQAGVLLKRLLDKNMIFVLGKGKLTKYIAH</sequence>
<feature type="domain" description="Schlafen AlbA-2" evidence="1">
    <location>
        <begin position="4"/>
        <end position="118"/>
    </location>
</feature>
<gene>
    <name evidence="2" type="ORF">MUG09_03735</name>
</gene>
<dbReference type="InterPro" id="IPR038461">
    <property type="entry name" value="Schlafen_AlbA_2_dom_sf"/>
</dbReference>
<name>A0ABY4DCA1_9SPIR</name>
<keyword evidence="3" id="KW-1185">Reference proteome</keyword>
<dbReference type="Pfam" id="PF04326">
    <property type="entry name" value="SLFN_AlbA_2"/>
    <property type="match status" value="1"/>
</dbReference>
<evidence type="ECO:0000313" key="2">
    <source>
        <dbReference type="EMBL" id="UOM51886.1"/>
    </source>
</evidence>
<accession>A0ABY4DCA1</accession>
<dbReference type="Gene3D" id="1.10.10.10">
    <property type="entry name" value="Winged helix-like DNA-binding domain superfamily/Winged helix DNA-binding domain"/>
    <property type="match status" value="1"/>
</dbReference>
<protein>
    <submittedName>
        <fullName evidence="2">DNA binding domain-containing protein</fullName>
    </submittedName>
</protein>
<dbReference type="InterPro" id="IPR036388">
    <property type="entry name" value="WH-like_DNA-bd_sf"/>
</dbReference>
<dbReference type="RefSeq" id="WP_244773723.1">
    <property type="nucleotide sequence ID" value="NZ_CP094929.1"/>
</dbReference>
<evidence type="ECO:0000313" key="3">
    <source>
        <dbReference type="Proteomes" id="UP000829708"/>
    </source>
</evidence>
<dbReference type="Gene3D" id="3.30.950.30">
    <property type="entry name" value="Schlafen, AAA domain"/>
    <property type="match status" value="1"/>
</dbReference>
<dbReference type="PANTHER" id="PTHR30595">
    <property type="entry name" value="GLPR-RELATED TRANSCRIPTIONAL REPRESSOR"/>
    <property type="match status" value="1"/>
</dbReference>
<dbReference type="EMBL" id="CP094929">
    <property type="protein sequence ID" value="UOM51886.1"/>
    <property type="molecule type" value="Genomic_DNA"/>
</dbReference>
<dbReference type="PANTHER" id="PTHR30595:SF6">
    <property type="entry name" value="SCHLAFEN ALBA-2 DOMAIN-CONTAINING PROTEIN"/>
    <property type="match status" value="1"/>
</dbReference>
<evidence type="ECO:0000259" key="1">
    <source>
        <dbReference type="Pfam" id="PF04326"/>
    </source>
</evidence>
<reference evidence="3" key="1">
    <citation type="journal article" date="2024" name="J Bioinform Genom">
        <title>Complete genome sequence of the type strain bacterium Sphaerochaeta associata GLS2t (VKM B-2742)t.</title>
        <authorList>
            <person name="Troshina O.Y."/>
            <person name="Tepeeva A.N."/>
            <person name="Arzamasceva V.O."/>
            <person name="Whitman W.B."/>
            <person name="Varghese N."/>
            <person name="Shapiro N."/>
            <person name="Woyke T."/>
            <person name="Kripides N.C."/>
            <person name="Vasilenko O.V."/>
        </authorList>
    </citation>
    <scope>NUCLEOTIDE SEQUENCE [LARGE SCALE GENOMIC DNA]</scope>
    <source>
        <strain evidence="3">GLS2T</strain>
    </source>
</reference>
<dbReference type="Pfam" id="PF13749">
    <property type="entry name" value="HATPase_c_4"/>
    <property type="match status" value="1"/>
</dbReference>
<dbReference type="InterPro" id="IPR007421">
    <property type="entry name" value="Schlafen_AlbA_2_dom"/>
</dbReference>
<dbReference type="Gene3D" id="3.30.565.60">
    <property type="match status" value="1"/>
</dbReference>
<organism evidence="2 3">
    <name type="scientific">Sphaerochaeta associata</name>
    <dbReference type="NCBI Taxonomy" id="1129264"/>
    <lineage>
        <taxon>Bacteria</taxon>
        <taxon>Pseudomonadati</taxon>
        <taxon>Spirochaetota</taxon>
        <taxon>Spirochaetia</taxon>
        <taxon>Spirochaetales</taxon>
        <taxon>Sphaerochaetaceae</taxon>
        <taxon>Sphaerochaeta</taxon>
    </lineage>
</organism>
<dbReference type="Proteomes" id="UP000829708">
    <property type="component" value="Chromosome"/>
</dbReference>
<proteinExistence type="predicted"/>
<dbReference type="InterPro" id="IPR038475">
    <property type="entry name" value="RecG_C_sf"/>
</dbReference>